<gene>
    <name evidence="1" type="ORF">ACCI49_04625</name>
</gene>
<dbReference type="RefSeq" id="WP_371837804.1">
    <property type="nucleotide sequence ID" value="NZ_JBGMEK010000006.1"/>
</dbReference>
<dbReference type="Proteomes" id="UP001569428">
    <property type="component" value="Unassembled WGS sequence"/>
</dbReference>
<proteinExistence type="predicted"/>
<dbReference type="EMBL" id="JBGMEK010000006">
    <property type="protein sequence ID" value="MFA0810196.1"/>
    <property type="molecule type" value="Genomic_DNA"/>
</dbReference>
<evidence type="ECO:0008006" key="3">
    <source>
        <dbReference type="Google" id="ProtNLM"/>
    </source>
</evidence>
<protein>
    <recommendedName>
        <fullName evidence="3">TIGR04255 family protein</fullName>
    </recommendedName>
</protein>
<organism evidence="1 2">
    <name type="scientific">Microbulbifer epialgicus</name>
    <dbReference type="NCBI Taxonomy" id="393907"/>
    <lineage>
        <taxon>Bacteria</taxon>
        <taxon>Pseudomonadati</taxon>
        <taxon>Pseudomonadota</taxon>
        <taxon>Gammaproteobacteria</taxon>
        <taxon>Cellvibrionales</taxon>
        <taxon>Microbulbiferaceae</taxon>
        <taxon>Microbulbifer</taxon>
    </lineage>
</organism>
<keyword evidence="2" id="KW-1185">Reference proteome</keyword>
<evidence type="ECO:0000313" key="2">
    <source>
        <dbReference type="Proteomes" id="UP001569428"/>
    </source>
</evidence>
<reference evidence="1 2" key="1">
    <citation type="submission" date="2024-08" db="EMBL/GenBank/DDBJ databases">
        <authorList>
            <person name="Ishaq N."/>
        </authorList>
    </citation>
    <scope>NUCLEOTIDE SEQUENCE [LARGE SCALE GENOMIC DNA]</scope>
    <source>
        <strain evidence="1 2">DSM 18651</strain>
    </source>
</reference>
<evidence type="ECO:0000313" key="1">
    <source>
        <dbReference type="EMBL" id="MFA0810196.1"/>
    </source>
</evidence>
<accession>A0ABV4NVP9</accession>
<name>A0ABV4NVP9_9GAMM</name>
<sequence>MSKLIEITATLVRNPYPDLPKLCAARTLPLHREEDFEAISILPVNSNPMMQNYAEHYRLIVELLGCIKSFEAKIDTCLLRMQMPAGGRMPKEFLDEKVLMLQDVRAEEAFLQREGKPYIAIEDTLPRHPLESGNNKIQIRIACEQNHSDLYWNLVEGISTKLKAVGFDAVETTVKDRTA</sequence>
<comment type="caution">
    <text evidence="1">The sequence shown here is derived from an EMBL/GenBank/DDBJ whole genome shotgun (WGS) entry which is preliminary data.</text>
</comment>